<accession>A0ABN9NFQ3</accession>
<protein>
    <recommendedName>
        <fullName evidence="3">Antitoxin</fullName>
    </recommendedName>
</protein>
<name>A0ABN9NFQ3_9MYCO</name>
<reference evidence="1 2" key="1">
    <citation type="submission" date="2023-08" db="EMBL/GenBank/DDBJ databases">
        <authorList>
            <person name="Folkvardsen B D."/>
            <person name="Norman A."/>
        </authorList>
    </citation>
    <scope>NUCLEOTIDE SEQUENCE [LARGE SCALE GENOMIC DNA]</scope>
    <source>
        <strain evidence="1 2">Mu0053</strain>
    </source>
</reference>
<sequence length="77" mass="8210">MAHTTVNSLREVAAMIPADQAQMAVAKVLASLGAFESWNADTLDAVAEAVRDFNGVGGLPPIFDQDDDAVEFWKCIS</sequence>
<proteinExistence type="predicted"/>
<dbReference type="EMBL" id="OY726397">
    <property type="protein sequence ID" value="CAJ1505580.1"/>
    <property type="molecule type" value="Genomic_DNA"/>
</dbReference>
<evidence type="ECO:0008006" key="3">
    <source>
        <dbReference type="Google" id="ProtNLM"/>
    </source>
</evidence>
<keyword evidence="2" id="KW-1185">Reference proteome</keyword>
<dbReference type="Proteomes" id="UP001190465">
    <property type="component" value="Chromosome"/>
</dbReference>
<evidence type="ECO:0000313" key="1">
    <source>
        <dbReference type="EMBL" id="CAJ1505580.1"/>
    </source>
</evidence>
<evidence type="ECO:0000313" key="2">
    <source>
        <dbReference type="Proteomes" id="UP001190465"/>
    </source>
</evidence>
<gene>
    <name evidence="1" type="ORF">MU0053_002971</name>
</gene>
<dbReference type="RefSeq" id="WP_308478400.1">
    <property type="nucleotide sequence ID" value="NZ_OY726397.1"/>
</dbReference>
<organism evidence="1 2">
    <name type="scientific">[Mycobacterium] burgundiense</name>
    <dbReference type="NCBI Taxonomy" id="3064286"/>
    <lineage>
        <taxon>Bacteria</taxon>
        <taxon>Bacillati</taxon>
        <taxon>Actinomycetota</taxon>
        <taxon>Actinomycetes</taxon>
        <taxon>Mycobacteriales</taxon>
        <taxon>Mycobacteriaceae</taxon>
        <taxon>Mycolicibacterium</taxon>
    </lineage>
</organism>